<reference evidence="2" key="1">
    <citation type="journal article" date="2020" name="mSystems">
        <title>Genome- and Community-Level Interaction Insights into Carbon Utilization and Element Cycling Functions of Hydrothermarchaeota in Hydrothermal Sediment.</title>
        <authorList>
            <person name="Zhou Z."/>
            <person name="Liu Y."/>
            <person name="Xu W."/>
            <person name="Pan J."/>
            <person name="Luo Z.H."/>
            <person name="Li M."/>
        </authorList>
    </citation>
    <scope>NUCLEOTIDE SEQUENCE [LARGE SCALE GENOMIC DNA]</scope>
    <source>
        <strain evidence="2">SpSt-640</strain>
    </source>
</reference>
<dbReference type="AlphaFoldDB" id="A0A7V4CP86"/>
<dbReference type="SUPFAM" id="SSF49313">
    <property type="entry name" value="Cadherin-like"/>
    <property type="match status" value="1"/>
</dbReference>
<dbReference type="EMBL" id="DTBH01000163">
    <property type="protein sequence ID" value="HGQ77836.1"/>
    <property type="molecule type" value="Genomic_DNA"/>
</dbReference>
<organism evidence="2">
    <name type="scientific">Fervidobacterium pennivorans</name>
    <dbReference type="NCBI Taxonomy" id="93466"/>
    <lineage>
        <taxon>Bacteria</taxon>
        <taxon>Thermotogati</taxon>
        <taxon>Thermotogota</taxon>
        <taxon>Thermotogae</taxon>
        <taxon>Thermotogales</taxon>
        <taxon>Fervidobacteriaceae</taxon>
        <taxon>Fervidobacterium</taxon>
    </lineage>
</organism>
<dbReference type="InterPro" id="IPR015919">
    <property type="entry name" value="Cadherin-like_sf"/>
</dbReference>
<evidence type="ECO:0000313" key="2">
    <source>
        <dbReference type="EMBL" id="HGQ77836.1"/>
    </source>
</evidence>
<dbReference type="GO" id="GO:0016020">
    <property type="term" value="C:membrane"/>
    <property type="evidence" value="ECO:0007669"/>
    <property type="project" value="InterPro"/>
</dbReference>
<dbReference type="Pfam" id="PF17963">
    <property type="entry name" value="Big_9"/>
    <property type="match status" value="2"/>
</dbReference>
<protein>
    <submittedName>
        <fullName evidence="2">Uncharacterized protein</fullName>
    </submittedName>
</protein>
<feature type="signal peptide" evidence="1">
    <location>
        <begin position="1"/>
        <end position="22"/>
    </location>
</feature>
<feature type="chain" id="PRO_5031393824" evidence="1">
    <location>
        <begin position="23"/>
        <end position="710"/>
    </location>
</feature>
<dbReference type="InterPro" id="IPR013783">
    <property type="entry name" value="Ig-like_fold"/>
</dbReference>
<sequence>MLFTSALLAVLLLVFSCTQPQANKPPKWTQPSYTVNGVAGQVVSFDLAGKVSDPDGDTVTVTIERKPEGVEASIANNKLSFTPASEGTYEFILKASDGKGGEAEAGLVVVVSRVPNSAPVWTKVSYTASAVVGQLFEFDLAGKVSDPDGDTITIEIISGPTGASIENDKLKFTPTSVSVYEFILKASDGKGGEAETGLVVISTKFILSSQYSANLRVYVTAYKSGWAVEDAIVKVLDSSENLIAAGVTNDKGLVDIPVPLANPVDFVNVLVEKEGHAKTYIEGLRLVDGQSFQFETQARVAKLGKTISHKPFNLDVTVLDGNGNPLTNNVVTTDTIRVIGTVEPLEYSFNLWYVKVGGVPGTGTFTSPRVIGYDGNIDATQSVTAFDGLTPIFIDVYDQNDNRYEKIIYVNVSRPPIESINPYIVEKVTSGYNLISYTRRSFIEYYGKPNSPNAAPKDTNLYVTVRWRPWYSASGKTAPKGYKVYRSFDGLTFEPVAVLPPTSSLYNDYSAKLEPGKKVWYAVSSLYDGGYETPYTIIGSVEPLPMFDIEYVYPKNGSTNVPVDPTFKWKFIGPETTSEGNVTYVWDIWLLDITVNDNAWYSLGSTLTTTSAFGFVPAVAGTNQVEVKFSDYTNPSSSIRWVDYIGGQWYPYDKLQANKTYEWANRSLWAQVIDASDNTISYSIYCDEVNRLGLGTLRAEIYNRFVTGSN</sequence>
<name>A0A7V4CP86_FERPE</name>
<accession>A0A7V4CP86</accession>
<proteinExistence type="predicted"/>
<dbReference type="GO" id="GO:0005509">
    <property type="term" value="F:calcium ion binding"/>
    <property type="evidence" value="ECO:0007669"/>
    <property type="project" value="InterPro"/>
</dbReference>
<dbReference type="Gene3D" id="2.60.40.10">
    <property type="entry name" value="Immunoglobulins"/>
    <property type="match status" value="3"/>
</dbReference>
<comment type="caution">
    <text evidence="2">The sequence shown here is derived from an EMBL/GenBank/DDBJ whole genome shotgun (WGS) entry which is preliminary data.</text>
</comment>
<keyword evidence="1" id="KW-0732">Signal</keyword>
<gene>
    <name evidence="2" type="ORF">ENU12_08080</name>
</gene>
<evidence type="ECO:0000256" key="1">
    <source>
        <dbReference type="SAM" id="SignalP"/>
    </source>
</evidence>